<keyword evidence="2" id="KW-1003">Cell membrane</keyword>
<protein>
    <recommendedName>
        <fullName evidence="9">Glycosyltransferase RgtA/B/C/D-like domain-containing protein</fullName>
    </recommendedName>
</protein>
<dbReference type="InterPro" id="IPR038731">
    <property type="entry name" value="RgtA/B/C-like"/>
</dbReference>
<feature type="domain" description="Glycosyltransferase RgtA/B/C/D-like" evidence="9">
    <location>
        <begin position="66"/>
        <end position="220"/>
    </location>
</feature>
<evidence type="ECO:0000256" key="4">
    <source>
        <dbReference type="ARBA" id="ARBA00022679"/>
    </source>
</evidence>
<keyword evidence="6 8" id="KW-1133">Transmembrane helix</keyword>
<name>A0A1F5Z7M1_9BACT</name>
<feature type="transmembrane region" description="Helical" evidence="8">
    <location>
        <begin position="205"/>
        <end position="224"/>
    </location>
</feature>
<evidence type="ECO:0000313" key="11">
    <source>
        <dbReference type="Proteomes" id="UP000177354"/>
    </source>
</evidence>
<evidence type="ECO:0000256" key="2">
    <source>
        <dbReference type="ARBA" id="ARBA00022475"/>
    </source>
</evidence>
<evidence type="ECO:0000256" key="7">
    <source>
        <dbReference type="ARBA" id="ARBA00023136"/>
    </source>
</evidence>
<dbReference type="AlphaFoldDB" id="A0A1F5Z7M1"/>
<proteinExistence type="predicted"/>
<keyword evidence="3" id="KW-0328">Glycosyltransferase</keyword>
<feature type="transmembrane region" description="Helical" evidence="8">
    <location>
        <begin position="401"/>
        <end position="420"/>
    </location>
</feature>
<dbReference type="Proteomes" id="UP000177354">
    <property type="component" value="Unassembled WGS sequence"/>
</dbReference>
<evidence type="ECO:0000256" key="1">
    <source>
        <dbReference type="ARBA" id="ARBA00004651"/>
    </source>
</evidence>
<evidence type="ECO:0000313" key="10">
    <source>
        <dbReference type="EMBL" id="OGG08430.1"/>
    </source>
</evidence>
<comment type="caution">
    <text evidence="10">The sequence shown here is derived from an EMBL/GenBank/DDBJ whole genome shotgun (WGS) entry which is preliminary data.</text>
</comment>
<evidence type="ECO:0000256" key="6">
    <source>
        <dbReference type="ARBA" id="ARBA00022989"/>
    </source>
</evidence>
<keyword evidence="7 8" id="KW-0472">Membrane</keyword>
<dbReference type="GO" id="GO:0016763">
    <property type="term" value="F:pentosyltransferase activity"/>
    <property type="evidence" value="ECO:0007669"/>
    <property type="project" value="TreeGrafter"/>
</dbReference>
<gene>
    <name evidence="10" type="ORF">A2777_03190</name>
</gene>
<feature type="transmembrane region" description="Helical" evidence="8">
    <location>
        <begin position="180"/>
        <end position="198"/>
    </location>
</feature>
<sequence>MTGKTDNRKEFFLIVTGLAAGFIFRLILITFVPQPLVHDQLQYRDFAIGIANNGLFAQTYRLYGYPILIAPFFLLFGPDAKWSIYIFQIIMDIATGSLVYLTGKKIFKNRAAAFTGFILYQINPFTATYSGLMLTETAAIFFTALIFYLLVSFWKKLTLVKLSIITILTGYLVQVRSTNLYFALMILPFIIYKSMSIIDSFRWKAAAIIAGIFFFFLPFVYNIFGNLKYFNQFSLMTVDNFFVQQLYLSLYVDRWPLHPTENSSYPYQVGQIYSEFSFAPKDKEERKEMAEKYLKLSLSEIESKPVFYLKRALLKMWYIFDKETLYYFTEPENKTLSVFLLWLNRTILFSAAAGLLGFITRLKKTKSETALIFVSGVTLMTGYYALVHVLSVSEQRFSLPLYPYVLMFAGYFFYIIRHTYFFPRKNHKF</sequence>
<dbReference type="InterPro" id="IPR050297">
    <property type="entry name" value="LipidA_mod_glycosyltrf_83"/>
</dbReference>
<evidence type="ECO:0000256" key="5">
    <source>
        <dbReference type="ARBA" id="ARBA00022692"/>
    </source>
</evidence>
<comment type="subcellular location">
    <subcellularLocation>
        <location evidence="1">Cell membrane</location>
        <topology evidence="1">Multi-pass membrane protein</topology>
    </subcellularLocation>
</comment>
<evidence type="ECO:0000259" key="9">
    <source>
        <dbReference type="Pfam" id="PF13231"/>
    </source>
</evidence>
<reference evidence="10 11" key="1">
    <citation type="journal article" date="2016" name="Nat. Commun.">
        <title>Thousands of microbial genomes shed light on interconnected biogeochemical processes in an aquifer system.</title>
        <authorList>
            <person name="Anantharaman K."/>
            <person name="Brown C.T."/>
            <person name="Hug L.A."/>
            <person name="Sharon I."/>
            <person name="Castelle C.J."/>
            <person name="Probst A.J."/>
            <person name="Thomas B.C."/>
            <person name="Singh A."/>
            <person name="Wilkins M.J."/>
            <person name="Karaoz U."/>
            <person name="Brodie E.L."/>
            <person name="Williams K.H."/>
            <person name="Hubbard S.S."/>
            <person name="Banfield J.F."/>
        </authorList>
    </citation>
    <scope>NUCLEOTIDE SEQUENCE [LARGE SCALE GENOMIC DNA]</scope>
</reference>
<organism evidence="10 11">
    <name type="scientific">Candidatus Gottesmanbacteria bacterium RIFCSPHIGHO2_01_FULL_40_15</name>
    <dbReference type="NCBI Taxonomy" id="1798376"/>
    <lineage>
        <taxon>Bacteria</taxon>
        <taxon>Candidatus Gottesmaniibacteriota</taxon>
    </lineage>
</organism>
<feature type="transmembrane region" description="Helical" evidence="8">
    <location>
        <begin position="132"/>
        <end position="151"/>
    </location>
</feature>
<dbReference type="GO" id="GO:0009103">
    <property type="term" value="P:lipopolysaccharide biosynthetic process"/>
    <property type="evidence" value="ECO:0007669"/>
    <property type="project" value="UniProtKB-ARBA"/>
</dbReference>
<dbReference type="PANTHER" id="PTHR33908">
    <property type="entry name" value="MANNOSYLTRANSFERASE YKCB-RELATED"/>
    <property type="match status" value="1"/>
</dbReference>
<accession>A0A1F5Z7M1</accession>
<dbReference type="Pfam" id="PF13231">
    <property type="entry name" value="PMT_2"/>
    <property type="match status" value="1"/>
</dbReference>
<keyword evidence="4" id="KW-0808">Transferase</keyword>
<feature type="transmembrane region" description="Helical" evidence="8">
    <location>
        <begin position="336"/>
        <end position="358"/>
    </location>
</feature>
<feature type="transmembrane region" description="Helical" evidence="8">
    <location>
        <begin position="82"/>
        <end position="102"/>
    </location>
</feature>
<dbReference type="GO" id="GO:0005886">
    <property type="term" value="C:plasma membrane"/>
    <property type="evidence" value="ECO:0007669"/>
    <property type="project" value="UniProtKB-SubCell"/>
</dbReference>
<dbReference type="PANTHER" id="PTHR33908:SF11">
    <property type="entry name" value="MEMBRANE PROTEIN"/>
    <property type="match status" value="1"/>
</dbReference>
<feature type="transmembrane region" description="Helical" evidence="8">
    <location>
        <begin position="12"/>
        <end position="32"/>
    </location>
</feature>
<dbReference type="EMBL" id="MFJF01000001">
    <property type="protein sequence ID" value="OGG08430.1"/>
    <property type="molecule type" value="Genomic_DNA"/>
</dbReference>
<keyword evidence="5 8" id="KW-0812">Transmembrane</keyword>
<evidence type="ECO:0000256" key="8">
    <source>
        <dbReference type="SAM" id="Phobius"/>
    </source>
</evidence>
<evidence type="ECO:0000256" key="3">
    <source>
        <dbReference type="ARBA" id="ARBA00022676"/>
    </source>
</evidence>
<feature type="transmembrane region" description="Helical" evidence="8">
    <location>
        <begin position="370"/>
        <end position="389"/>
    </location>
</feature>